<dbReference type="AlphaFoldDB" id="A0A446CI29"/>
<dbReference type="RefSeq" id="WP_129241323.1">
    <property type="nucleotide sequence ID" value="NZ_UFQC01000012.1"/>
</dbReference>
<dbReference type="Gene3D" id="3.10.105.10">
    <property type="entry name" value="Dipeptide-binding Protein, Domain 3"/>
    <property type="match status" value="1"/>
</dbReference>
<dbReference type="InterPro" id="IPR000914">
    <property type="entry name" value="SBP_5_dom"/>
</dbReference>
<evidence type="ECO:0000256" key="3">
    <source>
        <dbReference type="SAM" id="SignalP"/>
    </source>
</evidence>
<dbReference type="GO" id="GO:1904680">
    <property type="term" value="F:peptide transmembrane transporter activity"/>
    <property type="evidence" value="ECO:0007669"/>
    <property type="project" value="TreeGrafter"/>
</dbReference>
<evidence type="ECO:0000313" key="6">
    <source>
        <dbReference type="Proteomes" id="UP000289465"/>
    </source>
</evidence>
<evidence type="ECO:0000259" key="4">
    <source>
        <dbReference type="Pfam" id="PF00496"/>
    </source>
</evidence>
<comment type="similarity">
    <text evidence="1">Belongs to the bacterial solute-binding protein 5 family.</text>
</comment>
<dbReference type="GO" id="GO:0043190">
    <property type="term" value="C:ATP-binding cassette (ABC) transporter complex"/>
    <property type="evidence" value="ECO:0007669"/>
    <property type="project" value="InterPro"/>
</dbReference>
<dbReference type="InterPro" id="IPR023765">
    <property type="entry name" value="SBP_5_CS"/>
</dbReference>
<gene>
    <name evidence="5" type="primary">appA_3</name>
    <name evidence="5" type="ORF">AVE30378_02614</name>
</gene>
<accession>A0A446CI29</accession>
<dbReference type="PROSITE" id="PS01040">
    <property type="entry name" value="SBP_BACTERIAL_5"/>
    <property type="match status" value="1"/>
</dbReference>
<dbReference type="InterPro" id="IPR006311">
    <property type="entry name" value="TAT_signal"/>
</dbReference>
<dbReference type="Gene3D" id="3.40.190.10">
    <property type="entry name" value="Periplasmic binding protein-like II"/>
    <property type="match status" value="1"/>
</dbReference>
<dbReference type="Proteomes" id="UP000289465">
    <property type="component" value="Unassembled WGS sequence"/>
</dbReference>
<evidence type="ECO:0000256" key="1">
    <source>
        <dbReference type="ARBA" id="ARBA00005695"/>
    </source>
</evidence>
<proteinExistence type="inferred from homology"/>
<dbReference type="InterPro" id="IPR030678">
    <property type="entry name" value="Peptide/Ni-bd"/>
</dbReference>
<dbReference type="EMBL" id="UFQC01000012">
    <property type="protein sequence ID" value="SSW67577.1"/>
    <property type="molecule type" value="Genomic_DNA"/>
</dbReference>
<dbReference type="OrthoDB" id="9801799at2"/>
<feature type="signal peptide" evidence="3">
    <location>
        <begin position="1"/>
        <end position="27"/>
    </location>
</feature>
<keyword evidence="2 3" id="KW-0732">Signal</keyword>
<name>A0A446CI29_9BURK</name>
<dbReference type="SUPFAM" id="SSF53850">
    <property type="entry name" value="Periplasmic binding protein-like II"/>
    <property type="match status" value="1"/>
</dbReference>
<organism evidence="5 6">
    <name type="scientific">Achromobacter veterisilvae</name>
    <dbReference type="NCBI Taxonomy" id="2069367"/>
    <lineage>
        <taxon>Bacteria</taxon>
        <taxon>Pseudomonadati</taxon>
        <taxon>Pseudomonadota</taxon>
        <taxon>Betaproteobacteria</taxon>
        <taxon>Burkholderiales</taxon>
        <taxon>Alcaligenaceae</taxon>
        <taxon>Achromobacter</taxon>
    </lineage>
</organism>
<sequence length="530" mass="59350">MTLDRRTFILSASSALLASSVPLNALAKTAPREGGTFVINLEPEPSSFLFNSNTAGILAGQVVEGLVEYDENYKPVPALAESWEASPDGLTITFRLRRDVKWHDGRPFTSADVQYTVLEVIKKVNPRAGTAYKAVQAVDTPDAHTAVFRLSEPSPAIWAVLSSTEAAILPRHLYEGKSPLTNEWNNKLIGTGPFVFKEWQRGDYILLERNPDYWRGRPYLNRVRIKTITDPGARAAALEAGEVHYSPFSSVAPSEVSRLKQLPGLRIETGGYGIFVPQFFFDFNLDRPQFQDKRVRAAFAHAIDRQALADKVWFGLAKLATGPIPSAQAANYTSETTQYPFDLKKAEQLLDEAGLPRKADGVRLRITHHTMPYGDVFKRVGEFLKESLKQVGVEVQLVNLDLAQFHRTIFGERDFDTFSTYYAAGADPQFGVLRRYWTKTIAKGVPWSNGTGYSNPDLDKIIEASFTENDPAKRRELLVRFQKIAQDDLPSINLLELQHFSVVSSRVQGLSTFPDGYAKSFRDVWLEPRS</sequence>
<dbReference type="InterPro" id="IPR039424">
    <property type="entry name" value="SBP_5"/>
</dbReference>
<dbReference type="PROSITE" id="PS51318">
    <property type="entry name" value="TAT"/>
    <property type="match status" value="1"/>
</dbReference>
<dbReference type="CDD" id="cd08517">
    <property type="entry name" value="PBP2_NikA_DppA_OppA_like_13"/>
    <property type="match status" value="1"/>
</dbReference>
<dbReference type="PANTHER" id="PTHR30290:SF38">
    <property type="entry name" value="D,D-DIPEPTIDE-BINDING PERIPLASMIC PROTEIN DDPA-RELATED"/>
    <property type="match status" value="1"/>
</dbReference>
<dbReference type="GO" id="GO:0015833">
    <property type="term" value="P:peptide transport"/>
    <property type="evidence" value="ECO:0007669"/>
    <property type="project" value="TreeGrafter"/>
</dbReference>
<evidence type="ECO:0000313" key="5">
    <source>
        <dbReference type="EMBL" id="SSW67577.1"/>
    </source>
</evidence>
<feature type="domain" description="Solute-binding protein family 5" evidence="4">
    <location>
        <begin position="74"/>
        <end position="441"/>
    </location>
</feature>
<dbReference type="Pfam" id="PF00496">
    <property type="entry name" value="SBP_bac_5"/>
    <property type="match status" value="1"/>
</dbReference>
<dbReference type="PIRSF" id="PIRSF002741">
    <property type="entry name" value="MppA"/>
    <property type="match status" value="1"/>
</dbReference>
<reference evidence="5 6" key="1">
    <citation type="submission" date="2018-07" db="EMBL/GenBank/DDBJ databases">
        <authorList>
            <person name="Peeters C."/>
        </authorList>
    </citation>
    <scope>NUCLEOTIDE SEQUENCE [LARGE SCALE GENOMIC DNA]</scope>
    <source>
        <strain evidence="5 6">LMG 30378</strain>
    </source>
</reference>
<feature type="chain" id="PRO_5019245536" evidence="3">
    <location>
        <begin position="28"/>
        <end position="530"/>
    </location>
</feature>
<protein>
    <submittedName>
        <fullName evidence="5">Oligopeptide-binding protein AppA</fullName>
    </submittedName>
</protein>
<evidence type="ECO:0000256" key="2">
    <source>
        <dbReference type="ARBA" id="ARBA00022729"/>
    </source>
</evidence>
<dbReference type="PANTHER" id="PTHR30290">
    <property type="entry name" value="PERIPLASMIC BINDING COMPONENT OF ABC TRANSPORTER"/>
    <property type="match status" value="1"/>
</dbReference>
<dbReference type="GO" id="GO:0030288">
    <property type="term" value="C:outer membrane-bounded periplasmic space"/>
    <property type="evidence" value="ECO:0007669"/>
    <property type="project" value="UniProtKB-ARBA"/>
</dbReference>